<dbReference type="VEuPathDB" id="TriTrypDB:TvY486_0044270"/>
<keyword evidence="1" id="KW-0812">Transmembrane</keyword>
<reference evidence="2 3" key="1">
    <citation type="journal article" date="2012" name="Proc. Natl. Acad. Sci. U.S.A.">
        <title>Antigenic diversity is generated by distinct evolutionary mechanisms in African trypanosome species.</title>
        <authorList>
            <person name="Jackson A.P."/>
            <person name="Berry A."/>
            <person name="Aslett M."/>
            <person name="Allison H.C."/>
            <person name="Burton P."/>
            <person name="Vavrova-Anderson J."/>
            <person name="Brown R."/>
            <person name="Browne H."/>
            <person name="Corton N."/>
            <person name="Hauser H."/>
            <person name="Gamble J."/>
            <person name="Gilderthorp R."/>
            <person name="Marcello L."/>
            <person name="McQuillan J."/>
            <person name="Otto T.D."/>
            <person name="Quail M.A."/>
            <person name="Sanders M.J."/>
            <person name="van Tonder A."/>
            <person name="Ginger M.L."/>
            <person name="Field M.C."/>
            <person name="Barry J.D."/>
            <person name="Hertz-Fowler C."/>
            <person name="Berriman M."/>
        </authorList>
    </citation>
    <scope>NUCLEOTIDE SEQUENCE</scope>
    <source>
        <strain evidence="2 3">Y486</strain>
    </source>
</reference>
<keyword evidence="1" id="KW-0472">Membrane</keyword>
<sequence>MFSHQLILRNGVMIRPALMRGFTVTKVTSPMPRRHASQLVPNIVAHSVQLPSCVSLSSMLYSPLGTIMLIALAYNVVVIGTKHFYYTMELTGKDYVQDQLLHQVMRYGILCCILLSMEMLFVEV</sequence>
<dbReference type="EMBL" id="CAEX01007817">
    <property type="protein sequence ID" value="CCD21514.1"/>
    <property type="molecule type" value="Genomic_DNA"/>
</dbReference>
<keyword evidence="1" id="KW-1133">Transmembrane helix</keyword>
<evidence type="ECO:0000313" key="3">
    <source>
        <dbReference type="Proteomes" id="UP000009027"/>
    </source>
</evidence>
<keyword evidence="3" id="KW-1185">Reference proteome</keyword>
<dbReference type="AlphaFoldDB" id="F9WVA7"/>
<feature type="transmembrane region" description="Helical" evidence="1">
    <location>
        <begin position="64"/>
        <end position="84"/>
    </location>
</feature>
<accession>F9WVA7</accession>
<protein>
    <submittedName>
        <fullName evidence="2">Uncharacterized protein</fullName>
    </submittedName>
</protein>
<proteinExistence type="predicted"/>
<evidence type="ECO:0000256" key="1">
    <source>
        <dbReference type="SAM" id="Phobius"/>
    </source>
</evidence>
<name>F9WVA7_TRYVY</name>
<feature type="transmembrane region" description="Helical" evidence="1">
    <location>
        <begin position="104"/>
        <end position="122"/>
    </location>
</feature>
<evidence type="ECO:0000313" key="2">
    <source>
        <dbReference type="EMBL" id="CCD21514.1"/>
    </source>
</evidence>
<gene>
    <name evidence="2" type="ORF">TvY486_0044270</name>
</gene>
<organism evidence="2 3">
    <name type="scientific">Trypanosoma vivax (strain Y486)</name>
    <dbReference type="NCBI Taxonomy" id="1055687"/>
    <lineage>
        <taxon>Eukaryota</taxon>
        <taxon>Discoba</taxon>
        <taxon>Euglenozoa</taxon>
        <taxon>Kinetoplastea</taxon>
        <taxon>Metakinetoplastina</taxon>
        <taxon>Trypanosomatida</taxon>
        <taxon>Trypanosomatidae</taxon>
        <taxon>Trypanosoma</taxon>
        <taxon>Duttonella</taxon>
    </lineage>
</organism>
<dbReference type="Proteomes" id="UP000009027">
    <property type="component" value="Unassembled WGS sequence"/>
</dbReference>